<dbReference type="EMBL" id="BQNZ01000003">
    <property type="protein sequence ID" value="GKH73577.1"/>
    <property type="molecule type" value="Genomic_DNA"/>
</dbReference>
<gene>
    <name evidence="2" type="ORF">CE91St3_30200</name>
    <name evidence="3" type="ORF">CE91St3_31150</name>
    <name evidence="4" type="ORF">CE91St3_34400</name>
</gene>
<evidence type="ECO:0000313" key="4">
    <source>
        <dbReference type="EMBL" id="GKH73577.1"/>
    </source>
</evidence>
<dbReference type="EMBL" id="BQNZ01000003">
    <property type="protein sequence ID" value="GKH73252.1"/>
    <property type="molecule type" value="Genomic_DNA"/>
</dbReference>
<proteinExistence type="predicted"/>
<sequence>MIPKEKKLILIGLYMYICDVHKSSLRFHCQRFSNNSNPEFTDEEVLTIYLFCGYCQRYFNIKEIHTFAKEYLSSWFPKLPSYQTFCVRLNMLSETFKVLVETMIQSFKPKDCDSIISIVDSMPIVTCKGKNREGKVATEITSKGYCSTKNMYYYGMKLHMVGQRREGTLPFPEMITLTPASDNDLTVFKSECVPYLSGKTVLADKIYSDFSFFNENNPVKVLTPHKEIKGEPEVLKQREKAARDLFSQAVSKVRQPIESFFNWLNEKTEIQRASKVRATKGLLVHTFGKLAIALLTFVNF</sequence>
<dbReference type="GO" id="GO:0006313">
    <property type="term" value="P:DNA transposition"/>
    <property type="evidence" value="ECO:0007669"/>
    <property type="project" value="InterPro"/>
</dbReference>
<dbReference type="Proteomes" id="UP001055114">
    <property type="component" value="Unassembled WGS sequence"/>
</dbReference>
<feature type="domain" description="Transposase IS4-like" evidence="1">
    <location>
        <begin position="115"/>
        <end position="272"/>
    </location>
</feature>
<accession>A0AA37K995</accession>
<evidence type="ECO:0000313" key="5">
    <source>
        <dbReference type="Proteomes" id="UP001055114"/>
    </source>
</evidence>
<name>A0AA37K995_9BACT</name>
<dbReference type="Pfam" id="PF01609">
    <property type="entry name" value="DDE_Tnp_1"/>
    <property type="match status" value="1"/>
</dbReference>
<evidence type="ECO:0000313" key="3">
    <source>
        <dbReference type="EMBL" id="GKH73252.1"/>
    </source>
</evidence>
<dbReference type="AlphaFoldDB" id="A0AA37K995"/>
<dbReference type="GO" id="GO:0004803">
    <property type="term" value="F:transposase activity"/>
    <property type="evidence" value="ECO:0007669"/>
    <property type="project" value="InterPro"/>
</dbReference>
<dbReference type="GO" id="GO:0003677">
    <property type="term" value="F:DNA binding"/>
    <property type="evidence" value="ECO:0007669"/>
    <property type="project" value="InterPro"/>
</dbReference>
<organism evidence="4 5">
    <name type="scientific">Parabacteroides merdae</name>
    <dbReference type="NCBI Taxonomy" id="46503"/>
    <lineage>
        <taxon>Bacteria</taxon>
        <taxon>Pseudomonadati</taxon>
        <taxon>Bacteroidota</taxon>
        <taxon>Bacteroidia</taxon>
        <taxon>Bacteroidales</taxon>
        <taxon>Tannerellaceae</taxon>
        <taxon>Parabacteroides</taxon>
    </lineage>
</organism>
<comment type="caution">
    <text evidence="4">The sequence shown here is derived from an EMBL/GenBank/DDBJ whole genome shotgun (WGS) entry which is preliminary data.</text>
</comment>
<reference evidence="4" key="1">
    <citation type="submission" date="2022-01" db="EMBL/GenBank/DDBJ databases">
        <title>Novel bile acid biosynthetic pathways are enriched in the microbiome of centenarians.</title>
        <authorList>
            <person name="Sato Y."/>
            <person name="Atarashi K."/>
            <person name="Plichta R.D."/>
            <person name="Arai Y."/>
            <person name="Sasajima S."/>
            <person name="Kearney M.S."/>
            <person name="Suda W."/>
            <person name="Takeshita K."/>
            <person name="Sasaki T."/>
            <person name="Okamoto S."/>
            <person name="Skelly N.A."/>
            <person name="Okamura Y."/>
            <person name="Vlamakis H."/>
            <person name="Li Y."/>
            <person name="Tanoue T."/>
            <person name="Takei H."/>
            <person name="Nittono H."/>
            <person name="Narushima S."/>
            <person name="Irie J."/>
            <person name="Itoh H."/>
            <person name="Moriya K."/>
            <person name="Sugiura Y."/>
            <person name="Suematsu M."/>
            <person name="Moritoki N."/>
            <person name="Shibata S."/>
            <person name="Littman R.D."/>
            <person name="Fischbach A.M."/>
            <person name="Uwamino Y."/>
            <person name="Inoue T."/>
            <person name="Honda A."/>
            <person name="Hattori M."/>
            <person name="Murai T."/>
            <person name="Xavier J.R."/>
            <person name="Hirose N."/>
            <person name="Honda K."/>
        </authorList>
    </citation>
    <scope>NUCLEOTIDE SEQUENCE</scope>
    <source>
        <strain evidence="4">CE91-St3</strain>
    </source>
</reference>
<dbReference type="InterPro" id="IPR002559">
    <property type="entry name" value="Transposase_11"/>
</dbReference>
<protein>
    <submittedName>
        <fullName evidence="4">Transposase</fullName>
    </submittedName>
</protein>
<evidence type="ECO:0000259" key="1">
    <source>
        <dbReference type="Pfam" id="PF01609"/>
    </source>
</evidence>
<evidence type="ECO:0000313" key="2">
    <source>
        <dbReference type="EMBL" id="GKH73157.1"/>
    </source>
</evidence>
<dbReference type="EMBL" id="BQNZ01000003">
    <property type="protein sequence ID" value="GKH73157.1"/>
    <property type="molecule type" value="Genomic_DNA"/>
</dbReference>